<dbReference type="PANTHER" id="PTHR46018">
    <property type="entry name" value="ZINC PHOSPHODIESTERASE ELAC PROTEIN 1"/>
    <property type="match status" value="1"/>
</dbReference>
<dbReference type="AlphaFoldDB" id="A0A2A5AXQ0"/>
<proteinExistence type="predicted"/>
<accession>A0A2A5AXQ0</accession>
<sequence>MIDFQITTLAFLLISLATSGAIAQEENSYSCSTDGVVLQILGSGGPFANGRASSGYLLWVDGKSRVMVDAGGGTFAHFGEVGADIADLQLLALSHFHPDHSAEVPALLWPLTGALKIAGPSGSEAFPSIDEYIDGLFGPTGVFRVVSQRFQFQTLLVDVNAPAAEILREDALVVTAMGVPHGDVPALAFRVEIGDATIAFSSDQNGSNPAFVDFVRDVDLLIVHFIGNEDGTGRADLHAKPSVWGKIAQDAGVDRLVLSHLPENQNFETNLGFLQEVYTGPLTVAEDFMCLAID</sequence>
<evidence type="ECO:0000313" key="3">
    <source>
        <dbReference type="EMBL" id="PCJ24039.1"/>
    </source>
</evidence>
<dbReference type="InterPro" id="IPR036866">
    <property type="entry name" value="RibonucZ/Hydroxyglut_hydro"/>
</dbReference>
<dbReference type="SUPFAM" id="SSF56281">
    <property type="entry name" value="Metallo-hydrolase/oxidoreductase"/>
    <property type="match status" value="1"/>
</dbReference>
<feature type="domain" description="Metallo-beta-lactamase" evidence="2">
    <location>
        <begin position="65"/>
        <end position="260"/>
    </location>
</feature>
<comment type="caution">
    <text evidence="3">The sequence shown here is derived from an EMBL/GenBank/DDBJ whole genome shotgun (WGS) entry which is preliminary data.</text>
</comment>
<feature type="signal peptide" evidence="1">
    <location>
        <begin position="1"/>
        <end position="23"/>
    </location>
</feature>
<dbReference type="EMBL" id="NVVJ01000031">
    <property type="protein sequence ID" value="PCJ24039.1"/>
    <property type="molecule type" value="Genomic_DNA"/>
</dbReference>
<organism evidence="3 4">
    <name type="scientific">SAR86 cluster bacterium</name>
    <dbReference type="NCBI Taxonomy" id="2030880"/>
    <lineage>
        <taxon>Bacteria</taxon>
        <taxon>Pseudomonadati</taxon>
        <taxon>Pseudomonadota</taxon>
        <taxon>Gammaproteobacteria</taxon>
        <taxon>SAR86 cluster</taxon>
    </lineage>
</organism>
<dbReference type="Gene3D" id="3.60.15.10">
    <property type="entry name" value="Ribonuclease Z/Hydroxyacylglutathione hydrolase-like"/>
    <property type="match status" value="1"/>
</dbReference>
<protein>
    <submittedName>
        <fullName evidence="3">MBL fold metallo-hydrolase</fullName>
    </submittedName>
</protein>
<reference evidence="4" key="1">
    <citation type="submission" date="2017-08" db="EMBL/GenBank/DDBJ databases">
        <title>A dynamic microbial community with high functional redundancy inhabits the cold, oxic subseafloor aquifer.</title>
        <authorList>
            <person name="Tully B.J."/>
            <person name="Wheat C.G."/>
            <person name="Glazer B.T."/>
            <person name="Huber J.A."/>
        </authorList>
    </citation>
    <scope>NUCLEOTIDE SEQUENCE [LARGE SCALE GENOMIC DNA]</scope>
</reference>
<gene>
    <name evidence="3" type="ORF">COA96_10540</name>
</gene>
<dbReference type="PANTHER" id="PTHR46018:SF4">
    <property type="entry name" value="METALLO-HYDROLASE YHFI-RELATED"/>
    <property type="match status" value="1"/>
</dbReference>
<evidence type="ECO:0000259" key="2">
    <source>
        <dbReference type="Pfam" id="PF12706"/>
    </source>
</evidence>
<dbReference type="Proteomes" id="UP000218327">
    <property type="component" value="Unassembled WGS sequence"/>
</dbReference>
<dbReference type="InterPro" id="IPR001279">
    <property type="entry name" value="Metallo-B-lactamas"/>
</dbReference>
<keyword evidence="1" id="KW-0732">Signal</keyword>
<evidence type="ECO:0000313" key="4">
    <source>
        <dbReference type="Proteomes" id="UP000218327"/>
    </source>
</evidence>
<keyword evidence="3" id="KW-0378">Hydrolase</keyword>
<name>A0A2A5AXQ0_9GAMM</name>
<evidence type="ECO:0000256" key="1">
    <source>
        <dbReference type="SAM" id="SignalP"/>
    </source>
</evidence>
<feature type="chain" id="PRO_5012743294" evidence="1">
    <location>
        <begin position="24"/>
        <end position="294"/>
    </location>
</feature>
<dbReference type="Pfam" id="PF12706">
    <property type="entry name" value="Lactamase_B_2"/>
    <property type="match status" value="1"/>
</dbReference>
<dbReference type="GO" id="GO:0042781">
    <property type="term" value="F:3'-tRNA processing endoribonuclease activity"/>
    <property type="evidence" value="ECO:0007669"/>
    <property type="project" value="TreeGrafter"/>
</dbReference>